<feature type="zinc finger region" description="C3H1-type" evidence="26">
    <location>
        <begin position="189"/>
        <end position="216"/>
    </location>
</feature>
<dbReference type="InterPro" id="IPR039780">
    <property type="entry name" value="Mot2"/>
</dbReference>
<feature type="compositionally biased region" description="Low complexity" evidence="27">
    <location>
        <begin position="338"/>
        <end position="358"/>
    </location>
</feature>
<evidence type="ECO:0000313" key="32">
    <source>
        <dbReference type="Proteomes" id="UP000075903"/>
    </source>
</evidence>
<feature type="compositionally biased region" description="Low complexity" evidence="27">
    <location>
        <begin position="575"/>
        <end position="584"/>
    </location>
</feature>
<comment type="function">
    <text evidence="18">Has E3 ubiquitin ligase activity, promoting ubiquitination and degradation of target proteins. Involved in activation of the JAK/STAT pathway. Catalyzes ubiquitination of methylated RBM15. Plays a role in quality control of translation of mitochondrial outer membrane-localized mRNA. As part of the PINK1-regulated signaling, upon mitochondria damage, ubiquitinates ABCE1 and thereby recruits autophagy receptors to the mitochondrial outer membrane to initiate mitophagy.</text>
</comment>
<organism evidence="31 32">
    <name type="scientific">Anopheles merus</name>
    <name type="common">Mosquito</name>
    <dbReference type="NCBI Taxonomy" id="30066"/>
    <lineage>
        <taxon>Eukaryota</taxon>
        <taxon>Metazoa</taxon>
        <taxon>Ecdysozoa</taxon>
        <taxon>Arthropoda</taxon>
        <taxon>Hexapoda</taxon>
        <taxon>Insecta</taxon>
        <taxon>Pterygota</taxon>
        <taxon>Neoptera</taxon>
        <taxon>Endopterygota</taxon>
        <taxon>Diptera</taxon>
        <taxon>Nematocera</taxon>
        <taxon>Culicoidea</taxon>
        <taxon>Culicidae</taxon>
        <taxon>Anophelinae</taxon>
        <taxon>Anopheles</taxon>
    </lineage>
</organism>
<feature type="region of interest" description="Disordered" evidence="27">
    <location>
        <begin position="688"/>
        <end position="718"/>
    </location>
</feature>
<dbReference type="CDD" id="cd12438">
    <property type="entry name" value="RRM_CNOT4"/>
    <property type="match status" value="1"/>
</dbReference>
<evidence type="ECO:0000256" key="18">
    <source>
        <dbReference type="ARBA" id="ARBA00057081"/>
    </source>
</evidence>
<dbReference type="GO" id="GO:0005634">
    <property type="term" value="C:nucleus"/>
    <property type="evidence" value="ECO:0007669"/>
    <property type="project" value="UniProtKB-SubCell"/>
</dbReference>
<dbReference type="Gene3D" id="3.30.70.330">
    <property type="match status" value="1"/>
</dbReference>
<evidence type="ECO:0000256" key="16">
    <source>
        <dbReference type="ARBA" id="ARBA00023054"/>
    </source>
</evidence>
<evidence type="ECO:0000256" key="22">
    <source>
        <dbReference type="ARBA" id="ARBA00077837"/>
    </source>
</evidence>
<evidence type="ECO:0000256" key="7">
    <source>
        <dbReference type="ARBA" id="ARBA00022490"/>
    </source>
</evidence>
<comment type="catalytic activity">
    <reaction evidence="1">
        <text>S-ubiquitinyl-[E2 ubiquitin-conjugating enzyme]-L-cysteine + [acceptor protein]-L-lysine = [E2 ubiquitin-conjugating enzyme]-L-cysteine + N(6)-ubiquitinyl-[acceptor protein]-L-lysine.</text>
        <dbReference type="EC" id="2.3.2.27"/>
    </reaction>
</comment>
<dbReference type="AlphaFoldDB" id="A0A182URT3"/>
<feature type="compositionally biased region" description="Low complexity" evidence="27">
    <location>
        <begin position="734"/>
        <end position="754"/>
    </location>
</feature>
<keyword evidence="10 26" id="KW-0479">Metal-binding</keyword>
<keyword evidence="17" id="KW-0539">Nucleus</keyword>
<dbReference type="InterPro" id="IPR034261">
    <property type="entry name" value="CNOT4_RRM"/>
</dbReference>
<evidence type="ECO:0000256" key="5">
    <source>
        <dbReference type="ARBA" id="ARBA00012483"/>
    </source>
</evidence>
<dbReference type="FunFam" id="3.30.40.10:FF:000006">
    <property type="entry name" value="CCR4-NOT transcription complex subunit 4"/>
    <property type="match status" value="1"/>
</dbReference>
<dbReference type="SUPFAM" id="SSF54928">
    <property type="entry name" value="RNA-binding domain, RBD"/>
    <property type="match status" value="1"/>
</dbReference>
<keyword evidence="6" id="KW-0488">Methylation</keyword>
<feature type="domain" description="RING-type" evidence="28">
    <location>
        <begin position="13"/>
        <end position="56"/>
    </location>
</feature>
<dbReference type="GO" id="GO:0003723">
    <property type="term" value="F:RNA binding"/>
    <property type="evidence" value="ECO:0007669"/>
    <property type="project" value="UniProtKB-UniRule"/>
</dbReference>
<keyword evidence="12" id="KW-0833">Ubl conjugation pathway</keyword>
<evidence type="ECO:0000256" key="10">
    <source>
        <dbReference type="ARBA" id="ARBA00022723"/>
    </source>
</evidence>
<dbReference type="Gene3D" id="3.30.40.10">
    <property type="entry name" value="Zinc/RING finger domain, C3HC4 (zinc finger)"/>
    <property type="match status" value="1"/>
</dbReference>
<feature type="compositionally biased region" description="Low complexity" evidence="27">
    <location>
        <begin position="593"/>
        <end position="607"/>
    </location>
</feature>
<feature type="region of interest" description="Disordered" evidence="27">
    <location>
        <begin position="823"/>
        <end position="857"/>
    </location>
</feature>
<evidence type="ECO:0000259" key="30">
    <source>
        <dbReference type="PROSITE" id="PS50103"/>
    </source>
</evidence>
<evidence type="ECO:0000256" key="24">
    <source>
        <dbReference type="ARBA" id="ARBA00083942"/>
    </source>
</evidence>
<evidence type="ECO:0000256" key="1">
    <source>
        <dbReference type="ARBA" id="ARBA00000900"/>
    </source>
</evidence>
<feature type="compositionally biased region" description="Gly residues" evidence="27">
    <location>
        <begin position="325"/>
        <end position="337"/>
    </location>
</feature>
<dbReference type="CDD" id="cd16618">
    <property type="entry name" value="mRING-HC-C4C4_CNOT4"/>
    <property type="match status" value="1"/>
</dbReference>
<comment type="subcellular location">
    <subcellularLocation>
        <location evidence="3">Cytoplasm</location>
    </subcellularLocation>
    <subcellularLocation>
        <location evidence="2">Nucleus</location>
    </subcellularLocation>
</comment>
<keyword evidence="14" id="KW-0832">Ubl conjugation</keyword>
<evidence type="ECO:0000256" key="21">
    <source>
        <dbReference type="ARBA" id="ARBA00075062"/>
    </source>
</evidence>
<evidence type="ECO:0000256" key="23">
    <source>
        <dbReference type="ARBA" id="ARBA00083547"/>
    </source>
</evidence>
<dbReference type="PROSITE" id="PS50089">
    <property type="entry name" value="ZF_RING_2"/>
    <property type="match status" value="1"/>
</dbReference>
<evidence type="ECO:0000256" key="2">
    <source>
        <dbReference type="ARBA" id="ARBA00004123"/>
    </source>
</evidence>
<evidence type="ECO:0000256" key="9">
    <source>
        <dbReference type="ARBA" id="ARBA00022679"/>
    </source>
</evidence>
<dbReference type="InterPro" id="IPR000504">
    <property type="entry name" value="RRM_dom"/>
</dbReference>
<reference evidence="31" key="1">
    <citation type="submission" date="2020-05" db="UniProtKB">
        <authorList>
            <consortium name="EnsemblMetazoa"/>
        </authorList>
    </citation>
    <scope>IDENTIFICATION</scope>
    <source>
        <strain evidence="31">MAF</strain>
    </source>
</reference>
<feature type="compositionally biased region" description="Low complexity" evidence="27">
    <location>
        <begin position="500"/>
        <end position="509"/>
    </location>
</feature>
<evidence type="ECO:0000256" key="19">
    <source>
        <dbReference type="ARBA" id="ARBA00062432"/>
    </source>
</evidence>
<feature type="compositionally biased region" description="Low complexity" evidence="27">
    <location>
        <begin position="823"/>
        <end position="832"/>
    </location>
</feature>
<keyword evidence="16" id="KW-0175">Coiled coil</keyword>
<feature type="domain" description="RRM" evidence="29">
    <location>
        <begin position="108"/>
        <end position="192"/>
    </location>
</feature>
<feature type="region of interest" description="Disordered" evidence="27">
    <location>
        <begin position="733"/>
        <end position="754"/>
    </location>
</feature>
<dbReference type="GO" id="GO:0016567">
    <property type="term" value="P:protein ubiquitination"/>
    <property type="evidence" value="ECO:0007669"/>
    <property type="project" value="TreeGrafter"/>
</dbReference>
<feature type="region of interest" description="Disordered" evidence="27">
    <location>
        <begin position="560"/>
        <end position="611"/>
    </location>
</feature>
<dbReference type="InterPro" id="IPR001841">
    <property type="entry name" value="Znf_RING"/>
</dbReference>
<protein>
    <recommendedName>
        <fullName evidence="20">CCR4-NOT transcription complex subunit 4</fullName>
        <ecNumber evidence="5">2.3.2.27</ecNumber>
    </recommendedName>
    <alternativeName>
        <fullName evidence="23">CCR4-associated factor 4</fullName>
    </alternativeName>
    <alternativeName>
        <fullName evidence="24">E3 ubiquitin-protein ligase CNOT4</fullName>
    </alternativeName>
    <alternativeName>
        <fullName evidence="21">Potential transcriptional repressor NOT4Hp</fullName>
    </alternativeName>
    <alternativeName>
        <fullName evidence="22">RING-type E3 ubiquitin transferase CNOT4</fullName>
    </alternativeName>
</protein>
<evidence type="ECO:0000256" key="3">
    <source>
        <dbReference type="ARBA" id="ARBA00004496"/>
    </source>
</evidence>
<sequence>MMNNSSGDEQVECPLCMEPLEVDDLNFYPCTCGYQICRFCWHRIRTDENELCPACRKAYPENPADFTPLSQEQIAAFKAEKRQRDQQRRAKISENRKHLANVRVVQKNLVFVVGLPPRLADPEILKKHEYFGKYGKIHKVVINPSTTYAGVQGPSASAYVTYINNNDALRAIQSVNNIMIDGRLIKTSLGTTKYCSHFMKNQTCPKPDCMYLHELGDQEASFTKEEMHQGKHQEYEKRLHDAMQAQLGLTSAAGGHGSNGSGSAAATAATVASSGGGTATAAPTAGLVSSTAAAVVAASATTAAAAVAAGTTAGASSSLVVNGGSAGSAGSGGGSGESGVPRSGGSSSNSSSTSSSNGGSIGGKGTSKTSSGSDIKQISDITNGPIPSKEAWPSLSTTPVGGSAHGGGSSNKENKLNGKTVNGNSAGNKENSNRSDRKHETKSRSKGGKNKQQQQQQQQQHNNKNSHDNSSNHKDSTSNLDFEDLDNDALSSDNDGKTDSPSLSSSASSRNGVDSETASGKSTPGAFVDTLNNGDSNVIDAGASVGDAVASKTDACETNAIPAATDGDAADSNRSSSSPSSSSSMGDEKADSESTAPVASSSSTTTSLYGGLDDGTDTTAAVISATMGKLSVTDTTASNGGIMNHKFANELIDLSARYGKLESILDDNSSFFSYNTFDPYGKPSAAGSTDLGVDSGSGNQSVGLTSSQLPDLLSGTNDTNEQHAKELLKNMGNLQQQQQQHQQHHQLQQHQHQQHLLQQVARFQQQLSAGLIGNGDSSMIGGASDELDPALTKCLLRQKYMVEDQQEEWLRLHQQQQQQQQQQQLQQQQQQEQQKRNHLNNGLNGLPPFHNFNGKETISSDDACHAGCI</sequence>
<accession>A0A182URT3</accession>
<dbReference type="InterPro" id="IPR012677">
    <property type="entry name" value="Nucleotide-bd_a/b_plait_sf"/>
</dbReference>
<evidence type="ECO:0000256" key="13">
    <source>
        <dbReference type="ARBA" id="ARBA00022833"/>
    </source>
</evidence>
<evidence type="ECO:0000256" key="12">
    <source>
        <dbReference type="ARBA" id="ARBA00022786"/>
    </source>
</evidence>
<name>A0A182URT3_ANOME</name>
<dbReference type="GO" id="GO:0030014">
    <property type="term" value="C:CCR4-NOT complex"/>
    <property type="evidence" value="ECO:0007669"/>
    <property type="project" value="InterPro"/>
</dbReference>
<evidence type="ECO:0000256" key="11">
    <source>
        <dbReference type="ARBA" id="ARBA00022771"/>
    </source>
</evidence>
<feature type="compositionally biased region" description="Polar residues" evidence="27">
    <location>
        <begin position="417"/>
        <end position="430"/>
    </location>
</feature>
<dbReference type="InterPro" id="IPR035979">
    <property type="entry name" value="RBD_domain_sf"/>
</dbReference>
<keyword evidence="7" id="KW-0963">Cytoplasm</keyword>
<evidence type="ECO:0000259" key="29">
    <source>
        <dbReference type="PROSITE" id="PS50102"/>
    </source>
</evidence>
<evidence type="ECO:0000256" key="20">
    <source>
        <dbReference type="ARBA" id="ARBA00071435"/>
    </source>
</evidence>
<dbReference type="Pfam" id="PF14570">
    <property type="entry name" value="zf-RING_4"/>
    <property type="match status" value="1"/>
</dbReference>
<evidence type="ECO:0000256" key="27">
    <source>
        <dbReference type="SAM" id="MobiDB-lite"/>
    </source>
</evidence>
<dbReference type="PANTHER" id="PTHR12603:SF0">
    <property type="entry name" value="CCR4-NOT TRANSCRIPTION COMPLEX SUBUNIT 4"/>
    <property type="match status" value="1"/>
</dbReference>
<dbReference type="GO" id="GO:0008270">
    <property type="term" value="F:zinc ion binding"/>
    <property type="evidence" value="ECO:0007669"/>
    <property type="project" value="UniProtKB-KW"/>
</dbReference>
<evidence type="ECO:0000256" key="6">
    <source>
        <dbReference type="ARBA" id="ARBA00022481"/>
    </source>
</evidence>
<dbReference type="VEuPathDB" id="VectorBase:AMEM21_009168"/>
<feature type="compositionally biased region" description="Low complexity" evidence="27">
    <location>
        <begin position="839"/>
        <end position="851"/>
    </location>
</feature>
<feature type="compositionally biased region" description="Polar residues" evidence="27">
    <location>
        <begin position="696"/>
        <end position="718"/>
    </location>
</feature>
<dbReference type="PROSITE" id="PS50103">
    <property type="entry name" value="ZF_C3H1"/>
    <property type="match status" value="1"/>
</dbReference>
<keyword evidence="15 25" id="KW-0694">RNA-binding</keyword>
<keyword evidence="13 26" id="KW-0862">Zinc</keyword>
<proteinExistence type="predicted"/>
<dbReference type="Proteomes" id="UP000075903">
    <property type="component" value="Unassembled WGS sequence"/>
</dbReference>
<keyword evidence="9" id="KW-0808">Transferase</keyword>
<dbReference type="STRING" id="30066.A0A182URT3"/>
<feature type="domain" description="C3H1-type" evidence="30">
    <location>
        <begin position="189"/>
        <end position="216"/>
    </location>
</feature>
<dbReference type="InterPro" id="IPR000571">
    <property type="entry name" value="Znf_CCCH"/>
</dbReference>
<dbReference type="PROSITE" id="PS50102">
    <property type="entry name" value="RRM"/>
    <property type="match status" value="1"/>
</dbReference>
<evidence type="ECO:0000256" key="26">
    <source>
        <dbReference type="PROSITE-ProRule" id="PRU00723"/>
    </source>
</evidence>
<dbReference type="EC" id="2.3.2.27" evidence="5"/>
<comment type="subunit">
    <text evidence="19">Interacts with CNOT1 via its C-terminus but does not stably associate with the CCR4-NOT complex. Interacts (via RING domain) with UBE2D2. Interacts with ABCE1, PINK1 and PELO.</text>
</comment>
<keyword evidence="8" id="KW-0597">Phosphoprotein</keyword>
<dbReference type="VEuPathDB" id="VectorBase:AMEM002520"/>
<dbReference type="InterPro" id="IPR013083">
    <property type="entry name" value="Znf_RING/FYVE/PHD"/>
</dbReference>
<evidence type="ECO:0000313" key="31">
    <source>
        <dbReference type="EnsemblMetazoa" id="AMEM002520-PA"/>
    </source>
</evidence>
<dbReference type="InterPro" id="IPR039515">
    <property type="entry name" value="NOT4_mRING-HC-C4C4"/>
</dbReference>
<feature type="region of interest" description="Disordered" evidence="27">
    <location>
        <begin position="325"/>
        <end position="541"/>
    </location>
</feature>
<dbReference type="Pfam" id="PF00076">
    <property type="entry name" value="RRM_1"/>
    <property type="match status" value="1"/>
</dbReference>
<feature type="compositionally biased region" description="Polar residues" evidence="27">
    <location>
        <begin position="510"/>
        <end position="522"/>
    </location>
</feature>
<dbReference type="FunFam" id="3.30.70.330:FF:000044">
    <property type="entry name" value="Putative ccr4-not transcription complex subunit 4"/>
    <property type="match status" value="1"/>
</dbReference>
<keyword evidence="32" id="KW-1185">Reference proteome</keyword>
<evidence type="ECO:0000259" key="28">
    <source>
        <dbReference type="PROSITE" id="PS50089"/>
    </source>
</evidence>
<keyword evidence="11 26" id="KW-0863">Zinc-finger</keyword>
<dbReference type="EnsemblMetazoa" id="AMEM002520-RA">
    <property type="protein sequence ID" value="AMEM002520-PA"/>
    <property type="gene ID" value="AMEM002520"/>
</dbReference>
<feature type="compositionally biased region" description="Basic and acidic residues" evidence="27">
    <location>
        <begin position="465"/>
        <end position="476"/>
    </location>
</feature>
<comment type="pathway">
    <text evidence="4">Protein modification; protein ubiquitination.</text>
</comment>
<evidence type="ECO:0000256" key="4">
    <source>
        <dbReference type="ARBA" id="ARBA00004906"/>
    </source>
</evidence>
<evidence type="ECO:0000256" key="17">
    <source>
        <dbReference type="ARBA" id="ARBA00023242"/>
    </source>
</evidence>
<feature type="compositionally biased region" description="Basic and acidic residues" evidence="27">
    <location>
        <begin position="431"/>
        <end position="443"/>
    </location>
</feature>
<dbReference type="GO" id="GO:0005829">
    <property type="term" value="C:cytosol"/>
    <property type="evidence" value="ECO:0007669"/>
    <property type="project" value="UniProtKB-ARBA"/>
</dbReference>
<dbReference type="GO" id="GO:0061630">
    <property type="term" value="F:ubiquitin protein ligase activity"/>
    <property type="evidence" value="ECO:0007669"/>
    <property type="project" value="UniProtKB-EC"/>
</dbReference>
<feature type="compositionally biased region" description="Low complexity" evidence="27">
    <location>
        <begin position="450"/>
        <end position="463"/>
    </location>
</feature>
<evidence type="ECO:0000256" key="14">
    <source>
        <dbReference type="ARBA" id="ARBA00022843"/>
    </source>
</evidence>
<evidence type="ECO:0000256" key="15">
    <source>
        <dbReference type="ARBA" id="ARBA00022884"/>
    </source>
</evidence>
<dbReference type="InterPro" id="IPR003954">
    <property type="entry name" value="RRM_euk-type"/>
</dbReference>
<dbReference type="SMART" id="SM00361">
    <property type="entry name" value="RRM_1"/>
    <property type="match status" value="1"/>
</dbReference>
<evidence type="ECO:0000256" key="8">
    <source>
        <dbReference type="ARBA" id="ARBA00022553"/>
    </source>
</evidence>
<evidence type="ECO:0000256" key="25">
    <source>
        <dbReference type="PROSITE-ProRule" id="PRU00176"/>
    </source>
</evidence>
<dbReference type="SUPFAM" id="SSF57850">
    <property type="entry name" value="RING/U-box"/>
    <property type="match status" value="1"/>
</dbReference>
<dbReference type="PANTHER" id="PTHR12603">
    <property type="entry name" value="CCR4-NOT TRANSCRIPTION COMPLEX RELATED"/>
    <property type="match status" value="1"/>
</dbReference>